<organism evidence="2 3">
    <name type="scientific">Massarina eburnea CBS 473.64</name>
    <dbReference type="NCBI Taxonomy" id="1395130"/>
    <lineage>
        <taxon>Eukaryota</taxon>
        <taxon>Fungi</taxon>
        <taxon>Dikarya</taxon>
        <taxon>Ascomycota</taxon>
        <taxon>Pezizomycotina</taxon>
        <taxon>Dothideomycetes</taxon>
        <taxon>Pleosporomycetidae</taxon>
        <taxon>Pleosporales</taxon>
        <taxon>Massarineae</taxon>
        <taxon>Massarinaceae</taxon>
        <taxon>Massarina</taxon>
    </lineage>
</organism>
<feature type="compositionally biased region" description="Polar residues" evidence="1">
    <location>
        <begin position="37"/>
        <end position="48"/>
    </location>
</feature>
<feature type="region of interest" description="Disordered" evidence="1">
    <location>
        <begin position="37"/>
        <end position="62"/>
    </location>
</feature>
<gene>
    <name evidence="2" type="ORF">P280DRAFT_75314</name>
</gene>
<protein>
    <submittedName>
        <fullName evidence="2">Uncharacterized protein</fullName>
    </submittedName>
</protein>
<evidence type="ECO:0000256" key="1">
    <source>
        <dbReference type="SAM" id="MobiDB-lite"/>
    </source>
</evidence>
<reference evidence="2" key="1">
    <citation type="journal article" date="2020" name="Stud. Mycol.">
        <title>101 Dothideomycetes genomes: a test case for predicting lifestyles and emergence of pathogens.</title>
        <authorList>
            <person name="Haridas S."/>
            <person name="Albert R."/>
            <person name="Binder M."/>
            <person name="Bloem J."/>
            <person name="Labutti K."/>
            <person name="Salamov A."/>
            <person name="Andreopoulos B."/>
            <person name="Baker S."/>
            <person name="Barry K."/>
            <person name="Bills G."/>
            <person name="Bluhm B."/>
            <person name="Cannon C."/>
            <person name="Castanera R."/>
            <person name="Culley D."/>
            <person name="Daum C."/>
            <person name="Ezra D."/>
            <person name="Gonzalez J."/>
            <person name="Henrissat B."/>
            <person name="Kuo A."/>
            <person name="Liang C."/>
            <person name="Lipzen A."/>
            <person name="Lutzoni F."/>
            <person name="Magnuson J."/>
            <person name="Mondo S."/>
            <person name="Nolan M."/>
            <person name="Ohm R."/>
            <person name="Pangilinan J."/>
            <person name="Park H.-J."/>
            <person name="Ramirez L."/>
            <person name="Alfaro M."/>
            <person name="Sun H."/>
            <person name="Tritt A."/>
            <person name="Yoshinaga Y."/>
            <person name="Zwiers L.-H."/>
            <person name="Turgeon B."/>
            <person name="Goodwin S."/>
            <person name="Spatafora J."/>
            <person name="Crous P."/>
            <person name="Grigoriev I."/>
        </authorList>
    </citation>
    <scope>NUCLEOTIDE SEQUENCE</scope>
    <source>
        <strain evidence="2">CBS 473.64</strain>
    </source>
</reference>
<evidence type="ECO:0000313" key="3">
    <source>
        <dbReference type="Proteomes" id="UP000799753"/>
    </source>
</evidence>
<dbReference type="Proteomes" id="UP000799753">
    <property type="component" value="Unassembled WGS sequence"/>
</dbReference>
<evidence type="ECO:0000313" key="2">
    <source>
        <dbReference type="EMBL" id="KAF2638601.1"/>
    </source>
</evidence>
<accession>A0A6A6RV46</accession>
<name>A0A6A6RV46_9PLEO</name>
<proteinExistence type="predicted"/>
<keyword evidence="3" id="KW-1185">Reference proteome</keyword>
<sequence>MNRYFTLVRKQQEKGKGVKTAKFGNISSTIIPILTVPSGQSPASTPAQRNHHKPPPPWASQSLHMILSSPLPLSFPK</sequence>
<dbReference type="EMBL" id="MU006789">
    <property type="protein sequence ID" value="KAF2638601.1"/>
    <property type="molecule type" value="Genomic_DNA"/>
</dbReference>
<dbReference type="AlphaFoldDB" id="A0A6A6RV46"/>